<protein>
    <submittedName>
        <fullName evidence="3">Group II intron reverse transcriptase/maturase</fullName>
        <ecNumber evidence="3">2.7.7.49</ecNumber>
    </submittedName>
</protein>
<dbReference type="AlphaFoldDB" id="A0A8J7PB20"/>
<dbReference type="GO" id="GO:0003964">
    <property type="term" value="F:RNA-directed DNA polymerase activity"/>
    <property type="evidence" value="ECO:0007669"/>
    <property type="project" value="UniProtKB-KW"/>
</dbReference>
<dbReference type="Proteomes" id="UP000664277">
    <property type="component" value="Unassembled WGS sequence"/>
</dbReference>
<keyword evidence="3" id="KW-0808">Transferase</keyword>
<dbReference type="InterPro" id="IPR000477">
    <property type="entry name" value="RT_dom"/>
</dbReference>
<evidence type="ECO:0000259" key="2">
    <source>
        <dbReference type="PROSITE" id="PS50878"/>
    </source>
</evidence>
<reference evidence="3" key="1">
    <citation type="submission" date="2021-02" db="EMBL/GenBank/DDBJ databases">
        <title>Genome-Resolved Metagenomics of a Microbial Community Performing Photosynthetic Biological Nutrient Removal.</title>
        <authorList>
            <person name="Mcdaniel E.A."/>
        </authorList>
    </citation>
    <scope>NUCLEOTIDE SEQUENCE</scope>
    <source>
        <strain evidence="3">UWPOB_OBS1</strain>
    </source>
</reference>
<sequence length="494" mass="57178">MKDGTINGIGAEGKTLDWELLPWQLIDKSIRKLRQRIFRATREQKWNVVRSLMKLMLRSYLNLLASVRRVTQKNKGKKTAGVDGEVALTPKSRMALVKRMAKHTLWKARPARRVHIPKPGKPGQERPLGIPTLRNRVSQAMVKNAHEPYWEAIFEPNSYGFRPGRSIHDAIEHCWLYLRGHGLRPWILDADIKGAFDNISHDHILRSIGHLPGRELIKQWLKEGYVEAECFHETESGTPQGGIISPLLLNVALNGLQQKLGPVYGYIRYADDLVVCASSREKIEEAQITISEWLQQRGLALHPEKTRIAHIDDGFNFLGFSIRRYRGKCLIKPQKEKVLAFLSEQRLWLNKHKQVAAESVIRHLNPILRGWSNNYRHVVSKQVLAYVSSQIWKMLWKWCLRRHPEKGKKWVSRKYFCLHNNVSWTFHAQAGNDKLFLFDLGAVQIERHIKVRSGASPDDPTLQEYWTKRRETRMKRPKVKTKAQRRAGSDARAG</sequence>
<feature type="domain" description="Reverse transcriptase" evidence="2">
    <location>
        <begin position="97"/>
        <end position="322"/>
    </location>
</feature>
<name>A0A8J7PB20_9BACT</name>
<dbReference type="InterPro" id="IPR043502">
    <property type="entry name" value="DNA/RNA_pol_sf"/>
</dbReference>
<keyword evidence="3" id="KW-0548">Nucleotidyltransferase</keyword>
<keyword evidence="3" id="KW-0695">RNA-directed DNA polymerase</keyword>
<dbReference type="PANTHER" id="PTHR34047">
    <property type="entry name" value="NUCLEAR INTRON MATURASE 1, MITOCHONDRIAL-RELATED"/>
    <property type="match status" value="1"/>
</dbReference>
<dbReference type="EC" id="2.7.7.49" evidence="3"/>
<dbReference type="InterPro" id="IPR051083">
    <property type="entry name" value="GrpII_Intron_Splice-Mob/Def"/>
</dbReference>
<dbReference type="InterPro" id="IPR013597">
    <property type="entry name" value="Mat_intron_G2"/>
</dbReference>
<dbReference type="EMBL" id="JAFLCK010000060">
    <property type="protein sequence ID" value="MBN8662866.1"/>
    <property type="molecule type" value="Genomic_DNA"/>
</dbReference>
<dbReference type="NCBIfam" id="TIGR04416">
    <property type="entry name" value="group_II_RT_mat"/>
    <property type="match status" value="1"/>
</dbReference>
<dbReference type="PANTHER" id="PTHR34047:SF10">
    <property type="entry name" value="GROUP II INTRON-ASSOCIATED OPEN READING FRAME"/>
    <property type="match status" value="1"/>
</dbReference>
<evidence type="ECO:0000256" key="1">
    <source>
        <dbReference type="SAM" id="MobiDB-lite"/>
    </source>
</evidence>
<evidence type="ECO:0000313" key="4">
    <source>
        <dbReference type="Proteomes" id="UP000664277"/>
    </source>
</evidence>
<dbReference type="SUPFAM" id="SSF56672">
    <property type="entry name" value="DNA/RNA polymerases"/>
    <property type="match status" value="1"/>
</dbReference>
<dbReference type="InterPro" id="IPR025960">
    <property type="entry name" value="RVT_N"/>
</dbReference>
<dbReference type="PROSITE" id="PS50878">
    <property type="entry name" value="RT_POL"/>
    <property type="match status" value="1"/>
</dbReference>
<proteinExistence type="predicted"/>
<organism evidence="3 4">
    <name type="scientific">Candidatus Obscuribacter phosphatis</name>
    <dbReference type="NCBI Taxonomy" id="1906157"/>
    <lineage>
        <taxon>Bacteria</taxon>
        <taxon>Bacillati</taxon>
        <taxon>Candidatus Melainabacteria</taxon>
        <taxon>Candidatus Obscuribacterales</taxon>
        <taxon>Candidatus Obscuribacteraceae</taxon>
        <taxon>Candidatus Obscuribacter</taxon>
    </lineage>
</organism>
<accession>A0A8J7PB20</accession>
<comment type="caution">
    <text evidence="3">The sequence shown here is derived from an EMBL/GenBank/DDBJ whole genome shotgun (WGS) entry which is preliminary data.</text>
</comment>
<evidence type="ECO:0000313" key="3">
    <source>
        <dbReference type="EMBL" id="MBN8662866.1"/>
    </source>
</evidence>
<dbReference type="Pfam" id="PF08388">
    <property type="entry name" value="GIIM"/>
    <property type="match status" value="1"/>
</dbReference>
<dbReference type="CDD" id="cd01651">
    <property type="entry name" value="RT_G2_intron"/>
    <property type="match status" value="1"/>
</dbReference>
<dbReference type="Pfam" id="PF00078">
    <property type="entry name" value="RVT_1"/>
    <property type="match status" value="1"/>
</dbReference>
<gene>
    <name evidence="3" type="primary">ltrA</name>
    <name evidence="3" type="ORF">J0M35_21040</name>
</gene>
<dbReference type="InterPro" id="IPR030931">
    <property type="entry name" value="Group_II_RT_mat"/>
</dbReference>
<dbReference type="Pfam" id="PF13655">
    <property type="entry name" value="RVT_N"/>
    <property type="match status" value="1"/>
</dbReference>
<feature type="region of interest" description="Disordered" evidence="1">
    <location>
        <begin position="454"/>
        <end position="494"/>
    </location>
</feature>
<feature type="compositionally biased region" description="Basic residues" evidence="1">
    <location>
        <begin position="470"/>
        <end position="485"/>
    </location>
</feature>